<evidence type="ECO:0000313" key="8">
    <source>
        <dbReference type="Proteomes" id="UP000664701"/>
    </source>
</evidence>
<dbReference type="Proteomes" id="UP000664701">
    <property type="component" value="Chromosome"/>
</dbReference>
<evidence type="ECO:0000256" key="1">
    <source>
        <dbReference type="ARBA" id="ARBA00010945"/>
    </source>
</evidence>
<name>A0ABZ2SMR5_9ENTE</name>
<accession>A0ABZ2SMR5</accession>
<dbReference type="Pfam" id="PF11799">
    <property type="entry name" value="IMS_C"/>
    <property type="match status" value="1"/>
</dbReference>
<dbReference type="Gene3D" id="3.30.1490.100">
    <property type="entry name" value="DNA polymerase, Y-family, little finger domain"/>
    <property type="match status" value="1"/>
</dbReference>
<dbReference type="RefSeq" id="WP_207940724.1">
    <property type="nucleotide sequence ID" value="NZ_CP147251.1"/>
</dbReference>
<dbReference type="PANTHER" id="PTHR11076">
    <property type="entry name" value="DNA REPAIR POLYMERASE UMUC / TRANSFERASE FAMILY MEMBER"/>
    <property type="match status" value="1"/>
</dbReference>
<dbReference type="InterPro" id="IPR043128">
    <property type="entry name" value="Rev_trsase/Diguanyl_cyclase"/>
</dbReference>
<dbReference type="SUPFAM" id="SSF56672">
    <property type="entry name" value="DNA/RNA polymerases"/>
    <property type="match status" value="1"/>
</dbReference>
<keyword evidence="8" id="KW-1185">Reference proteome</keyword>
<dbReference type="Gene3D" id="1.10.150.20">
    <property type="entry name" value="5' to 3' exonuclease, C-terminal subdomain"/>
    <property type="match status" value="1"/>
</dbReference>
<keyword evidence="4" id="KW-0235">DNA replication</keyword>
<dbReference type="InterPro" id="IPR017961">
    <property type="entry name" value="DNA_pol_Y-fam_little_finger"/>
</dbReference>
<dbReference type="Pfam" id="PF00817">
    <property type="entry name" value="IMS"/>
    <property type="match status" value="1"/>
</dbReference>
<evidence type="ECO:0000259" key="6">
    <source>
        <dbReference type="PROSITE" id="PS50173"/>
    </source>
</evidence>
<feature type="domain" description="UmuC" evidence="6">
    <location>
        <begin position="19"/>
        <end position="217"/>
    </location>
</feature>
<dbReference type="PROSITE" id="PS50173">
    <property type="entry name" value="UMUC"/>
    <property type="match status" value="1"/>
</dbReference>
<dbReference type="InterPro" id="IPR036775">
    <property type="entry name" value="DNA_pol_Y-fam_lit_finger_sf"/>
</dbReference>
<keyword evidence="5" id="KW-0808">Transferase</keyword>
<organism evidence="7 8">
    <name type="scientific">Candidatus Enterococcus lowellii</name>
    <dbReference type="NCBI Taxonomy" id="2230877"/>
    <lineage>
        <taxon>Bacteria</taxon>
        <taxon>Bacillati</taxon>
        <taxon>Bacillota</taxon>
        <taxon>Bacilli</taxon>
        <taxon>Lactobacillales</taxon>
        <taxon>Enterococcaceae</taxon>
        <taxon>Enterococcus</taxon>
    </lineage>
</organism>
<keyword evidence="3" id="KW-0548">Nucleotidyltransferase</keyword>
<evidence type="ECO:0000256" key="4">
    <source>
        <dbReference type="ARBA" id="ARBA00022705"/>
    </source>
</evidence>
<protein>
    <submittedName>
        <fullName evidence="7">DNA polymerase V</fullName>
    </submittedName>
</protein>
<evidence type="ECO:0000256" key="3">
    <source>
        <dbReference type="ARBA" id="ARBA00022695"/>
    </source>
</evidence>
<dbReference type="SUPFAM" id="SSF100879">
    <property type="entry name" value="Lesion bypass DNA polymerase (Y-family), little finger domain"/>
    <property type="match status" value="1"/>
</dbReference>
<dbReference type="Pfam" id="PF21999">
    <property type="entry name" value="IMS_HHH_1"/>
    <property type="match status" value="1"/>
</dbReference>
<keyword evidence="5" id="KW-0239">DNA-directed DNA polymerase</keyword>
<sequence>MKFGKNPEFNYAKEPSRDILCIDCKSFYSSVECVERGLNPIKAKLVVMSYPSDSLTERGSGLILASSPKAKEAYGITNVSRARDLPFPYPDDLVIAPPRMALYMRKNMEINNIYKKYADEANHHVYSVDESFIDVTDGLKMYDVSSAYELARLIQLDVHEQMGLYTAIGIGDNPLLAKLALDNESKHNSDMKAEWRYASVPKTVWKIASLEEMWGIGRRTAMKLRKMGIKTVDDLAHSNYYQLKEKMGILGTQLYAHSWGIDRSFLGQTYQPKSKSIGNSQVLPRDYTQKKQLEVVIKEMADQLGTRLRREGAKAQLVSLWVGFSLGYTDWTGKGGFHQQVRIPATNTTKELVTCLLTIFEKYYKNQDVRNISVNCSDLIYTTSLQLNLFEEPEQQERQIKTDLVVDTIRHKFGFGSIVHAHSLLEGGRAIARSNLVGGHAGGLAGIEGVNTHDSQSKTNEKGIS</sequence>
<dbReference type="Gene3D" id="3.30.70.270">
    <property type="match status" value="1"/>
</dbReference>
<dbReference type="InterPro" id="IPR053848">
    <property type="entry name" value="IMS_HHH_1"/>
</dbReference>
<gene>
    <name evidence="7" type="ORF">DOK78_001746</name>
</gene>
<dbReference type="PANTHER" id="PTHR11076:SF35">
    <property type="entry name" value="DNA REPAIR PROTEIN HOMOLOG YOBH"/>
    <property type="match status" value="1"/>
</dbReference>
<dbReference type="InterPro" id="IPR050116">
    <property type="entry name" value="DNA_polymerase-Y"/>
</dbReference>
<reference evidence="7 8" key="1">
    <citation type="submission" date="2021-03" db="EMBL/GenBank/DDBJ databases">
        <authorList>
            <person name="Gilmore M.S."/>
            <person name="Schwartzman J."/>
            <person name="Van Tyne D."/>
            <person name="Martin M."/>
            <person name="Earl A.M."/>
            <person name="Manson A.L."/>
            <person name="Straub T."/>
            <person name="Salamzade R."/>
            <person name="Saavedra J."/>
            <person name="Lebreton F."/>
            <person name="Prichula J."/>
            <person name="Schaufler K."/>
            <person name="Gaca A."/>
            <person name="Sgardioli B."/>
            <person name="Wagenaar J."/>
            <person name="Strong T."/>
        </authorList>
    </citation>
    <scope>NUCLEOTIDE SEQUENCE [LARGE SCALE GENOMIC DNA]</scope>
    <source>
        <strain evidence="7 8">DIV2402</strain>
    </source>
</reference>
<comment type="similarity">
    <text evidence="1">Belongs to the DNA polymerase type-Y family.</text>
</comment>
<proteinExistence type="inferred from homology"/>
<dbReference type="InterPro" id="IPR043502">
    <property type="entry name" value="DNA/RNA_pol_sf"/>
</dbReference>
<dbReference type="EMBL" id="CP147251">
    <property type="protein sequence ID" value="WYJ77108.1"/>
    <property type="molecule type" value="Genomic_DNA"/>
</dbReference>
<dbReference type="Gene3D" id="3.40.1170.60">
    <property type="match status" value="1"/>
</dbReference>
<evidence type="ECO:0000313" key="7">
    <source>
        <dbReference type="EMBL" id="WYJ77108.1"/>
    </source>
</evidence>
<dbReference type="CDD" id="cd01700">
    <property type="entry name" value="PolY_Pol_V_umuC"/>
    <property type="match status" value="1"/>
</dbReference>
<dbReference type="InterPro" id="IPR001126">
    <property type="entry name" value="UmuC"/>
</dbReference>
<reference evidence="7 8" key="2">
    <citation type="submission" date="2024-03" db="EMBL/GenBank/DDBJ databases">
        <title>The Genome Sequence of Enterococcus sp. DIV2402.</title>
        <authorList>
            <consortium name="The Broad Institute Genomics Platform"/>
            <consortium name="The Broad Institute Microbial Omics Core"/>
            <consortium name="The Broad Institute Genomic Center for Infectious Diseases"/>
            <person name="Earl A."/>
            <person name="Manson A."/>
            <person name="Gilmore M."/>
            <person name="Schwartman J."/>
            <person name="Shea T."/>
            <person name="Abouelleil A."/>
            <person name="Cao P."/>
            <person name="Chapman S."/>
            <person name="Cusick C."/>
            <person name="Young S."/>
            <person name="Neafsey D."/>
            <person name="Nusbaum C."/>
            <person name="Birren B."/>
        </authorList>
    </citation>
    <scope>NUCLEOTIDE SEQUENCE [LARGE SCALE GENOMIC DNA]</scope>
    <source>
        <strain evidence="7 8">DIV2402</strain>
    </source>
</reference>
<keyword evidence="2" id="KW-0515">Mutator protein</keyword>
<evidence type="ECO:0000256" key="5">
    <source>
        <dbReference type="ARBA" id="ARBA00022932"/>
    </source>
</evidence>
<evidence type="ECO:0000256" key="2">
    <source>
        <dbReference type="ARBA" id="ARBA00022457"/>
    </source>
</evidence>